<dbReference type="InterPro" id="IPR015854">
    <property type="entry name" value="ABC_transpr_LolD-like"/>
</dbReference>
<evidence type="ECO:0000256" key="1">
    <source>
        <dbReference type="ARBA" id="ARBA00022741"/>
    </source>
</evidence>
<reference evidence="4 5" key="1">
    <citation type="submission" date="2020-08" db="EMBL/GenBank/DDBJ databases">
        <title>Enterococcus faecalis SF28073 genome assembly.</title>
        <authorList>
            <person name="Duerkop B.A."/>
            <person name="Johnson C.N."/>
        </authorList>
    </citation>
    <scope>NUCLEOTIDE SEQUENCE [LARGE SCALE GENOMIC DNA]</scope>
    <source>
        <strain evidence="4 5">SF28073</strain>
    </source>
</reference>
<keyword evidence="1" id="KW-0547">Nucleotide-binding</keyword>
<dbReference type="PANTHER" id="PTHR24220">
    <property type="entry name" value="IMPORT ATP-BINDING PROTEIN"/>
    <property type="match status" value="1"/>
</dbReference>
<proteinExistence type="predicted"/>
<dbReference type="SMART" id="SM00382">
    <property type="entry name" value="AAA"/>
    <property type="match status" value="1"/>
</dbReference>
<gene>
    <name evidence="4" type="ORF">H9Q64_13965</name>
</gene>
<name>A0A7H0FND4_ENTFL</name>
<dbReference type="InterPro" id="IPR003593">
    <property type="entry name" value="AAA+_ATPase"/>
</dbReference>
<accession>A0A7H0FND4</accession>
<evidence type="ECO:0000259" key="3">
    <source>
        <dbReference type="PROSITE" id="PS50893"/>
    </source>
</evidence>
<dbReference type="GO" id="GO:0022857">
    <property type="term" value="F:transmembrane transporter activity"/>
    <property type="evidence" value="ECO:0007669"/>
    <property type="project" value="TreeGrafter"/>
</dbReference>
<dbReference type="Pfam" id="PF00005">
    <property type="entry name" value="ABC_tran"/>
    <property type="match status" value="1"/>
</dbReference>
<protein>
    <submittedName>
        <fullName evidence="4">ABC transporter ATP-binding protein</fullName>
    </submittedName>
</protein>
<dbReference type="RefSeq" id="WP_002383287.1">
    <property type="nucleotide sequence ID" value="NZ_CABGRP010000003.1"/>
</dbReference>
<dbReference type="PROSITE" id="PS50893">
    <property type="entry name" value="ABC_TRANSPORTER_2"/>
    <property type="match status" value="1"/>
</dbReference>
<dbReference type="InterPro" id="IPR017871">
    <property type="entry name" value="ABC_transporter-like_CS"/>
</dbReference>
<dbReference type="AlphaFoldDB" id="A0A7H0FND4"/>
<dbReference type="InterPro" id="IPR027417">
    <property type="entry name" value="P-loop_NTPase"/>
</dbReference>
<dbReference type="InterPro" id="IPR003439">
    <property type="entry name" value="ABC_transporter-like_ATP-bd"/>
</dbReference>
<dbReference type="Proteomes" id="UP000516122">
    <property type="component" value="Chromosome"/>
</dbReference>
<evidence type="ECO:0000313" key="4">
    <source>
        <dbReference type="EMBL" id="QNP37550.1"/>
    </source>
</evidence>
<dbReference type="Gene3D" id="3.40.50.300">
    <property type="entry name" value="P-loop containing nucleotide triphosphate hydrolases"/>
    <property type="match status" value="1"/>
</dbReference>
<dbReference type="PROSITE" id="PS00211">
    <property type="entry name" value="ABC_TRANSPORTER_1"/>
    <property type="match status" value="1"/>
</dbReference>
<dbReference type="GO" id="GO:0005524">
    <property type="term" value="F:ATP binding"/>
    <property type="evidence" value="ECO:0007669"/>
    <property type="project" value="UniProtKB-KW"/>
</dbReference>
<organism evidence="4 5">
    <name type="scientific">Enterococcus faecalis</name>
    <name type="common">Streptococcus faecalis</name>
    <dbReference type="NCBI Taxonomy" id="1351"/>
    <lineage>
        <taxon>Bacteria</taxon>
        <taxon>Bacillati</taxon>
        <taxon>Bacillota</taxon>
        <taxon>Bacilli</taxon>
        <taxon>Lactobacillales</taxon>
        <taxon>Enterococcaceae</taxon>
        <taxon>Enterococcus</taxon>
    </lineage>
</organism>
<evidence type="ECO:0000256" key="2">
    <source>
        <dbReference type="ARBA" id="ARBA00022840"/>
    </source>
</evidence>
<dbReference type="EMBL" id="CP060804">
    <property type="protein sequence ID" value="QNP37550.1"/>
    <property type="molecule type" value="Genomic_DNA"/>
</dbReference>
<sequence length="201" mass="22720">MIKIEHLEKRYGGKQIYTDLNIQLEKNHSYALVGPSGSGKTTLLNAIGRLEKPTEGKIYFEGKDIWKMKESKYFGQYLGYVFQNYALMDEATVYENLKIIDNRLSIIEALKKVGLDESYLKMKIYELSGGQAQRVAIARVLLKKAQIILADEPTGALDEVTGQSIIQLLLELVSPNTIVIFATHDPRVFEKVDHVIDVSKL</sequence>
<evidence type="ECO:0000313" key="5">
    <source>
        <dbReference type="Proteomes" id="UP000516122"/>
    </source>
</evidence>
<feature type="domain" description="ABC transporter" evidence="3">
    <location>
        <begin position="2"/>
        <end position="201"/>
    </location>
</feature>
<keyword evidence="2 4" id="KW-0067">ATP-binding</keyword>
<dbReference type="GO" id="GO:0016887">
    <property type="term" value="F:ATP hydrolysis activity"/>
    <property type="evidence" value="ECO:0007669"/>
    <property type="project" value="InterPro"/>
</dbReference>
<dbReference type="PANTHER" id="PTHR24220:SF86">
    <property type="entry name" value="ABC TRANSPORTER ABCH.1"/>
    <property type="match status" value="1"/>
</dbReference>
<dbReference type="GO" id="GO:0005886">
    <property type="term" value="C:plasma membrane"/>
    <property type="evidence" value="ECO:0007669"/>
    <property type="project" value="TreeGrafter"/>
</dbReference>
<dbReference type="SUPFAM" id="SSF52540">
    <property type="entry name" value="P-loop containing nucleoside triphosphate hydrolases"/>
    <property type="match status" value="1"/>
</dbReference>